<dbReference type="RefSeq" id="YP_008433601.1">
    <property type="nucleotide sequence ID" value="NC_022096.1"/>
</dbReference>
<evidence type="ECO:0000313" key="2">
    <source>
        <dbReference type="Proteomes" id="UP000015545"/>
    </source>
</evidence>
<dbReference type="Proteomes" id="UP000015545">
    <property type="component" value="Segment"/>
</dbReference>
<protein>
    <submittedName>
        <fullName evidence="1">Uncharacterized protein</fullName>
    </submittedName>
</protein>
<sequence length="116" mass="12430">MANVTKAVKLFLEAKATLGKTTTYEEIALALGLPSSGNALGATLSPILGEIFHACEAERVPRLTSIVVRKSGQDKGLPGKGFWYLLQAHGESELSRAVKRELTAGFQQAVFDHYAA</sequence>
<evidence type="ECO:0000313" key="1">
    <source>
        <dbReference type="EMBL" id="AGS82154.1"/>
    </source>
</evidence>
<proteinExistence type="predicted"/>
<accession>S5VMJ6</accession>
<dbReference type="KEGG" id="vg:16574956"/>
<keyword evidence="2" id="KW-1185">Reference proteome</keyword>
<dbReference type="EMBL" id="KF147891">
    <property type="protein sequence ID" value="AGS82154.1"/>
    <property type="molecule type" value="Genomic_DNA"/>
</dbReference>
<name>S5VMJ6_9CAUD</name>
<organism evidence="1 2">
    <name type="scientific">Pseudomonas phage PaBG</name>
    <dbReference type="NCBI Taxonomy" id="1335230"/>
    <lineage>
        <taxon>Viruses</taxon>
        <taxon>Duplodnaviria</taxon>
        <taxon>Heunggongvirae</taxon>
        <taxon>Uroviricota</taxon>
        <taxon>Caudoviricetes</taxon>
        <taxon>Baikalvirus</taxon>
        <taxon>Baikalvirus PaBG</taxon>
    </lineage>
</organism>
<gene>
    <name evidence="1" type="ORF">PaBG_00271</name>
</gene>
<reference evidence="1 2" key="1">
    <citation type="journal article" date="2014" name="Genome Announc.">
        <title>Complete Genome Sequence of the Novel Giant Pseudomonas Phage PaBG.</title>
        <authorList>
            <person name="Sykilinda N.N."/>
            <person name="Bondar A.A."/>
            <person name="Gorshkova A.S."/>
            <person name="Kurochkina L.P."/>
            <person name="Kulikov E.E."/>
            <person name="Shneider M.M."/>
            <person name="Kadykov V.A."/>
            <person name="Solovjeva N.V."/>
            <person name="Kabilov M.R."/>
            <person name="Mesyanzhinov V.V."/>
            <person name="Vlassov V.V."/>
            <person name="Drukker V.V."/>
            <person name="Miroshnikov K.A."/>
        </authorList>
    </citation>
    <scope>NUCLEOTIDE SEQUENCE [LARGE SCALE GENOMIC DNA]</scope>
</reference>